<feature type="domain" description="Xylose isomerase-like TIM barrel" evidence="1">
    <location>
        <begin position="22"/>
        <end position="261"/>
    </location>
</feature>
<accession>A0ABX0J778</accession>
<keyword evidence="2" id="KW-0413">Isomerase</keyword>
<reference evidence="2" key="1">
    <citation type="submission" date="2020-03" db="EMBL/GenBank/DDBJ databases">
        <title>Draft sequencing of Paenibacilllus sp. S3N08.</title>
        <authorList>
            <person name="Kim D.-U."/>
        </authorList>
    </citation>
    <scope>NUCLEOTIDE SEQUENCE</scope>
    <source>
        <strain evidence="2">S3N08</strain>
    </source>
</reference>
<dbReference type="PANTHER" id="PTHR12110">
    <property type="entry name" value="HYDROXYPYRUVATE ISOMERASE"/>
    <property type="match status" value="1"/>
</dbReference>
<comment type="caution">
    <text evidence="2">The sequence shown here is derived from an EMBL/GenBank/DDBJ whole genome shotgun (WGS) entry which is preliminary data.</text>
</comment>
<evidence type="ECO:0000313" key="2">
    <source>
        <dbReference type="EMBL" id="NHN29891.1"/>
    </source>
</evidence>
<dbReference type="Proteomes" id="UP001165962">
    <property type="component" value="Unassembled WGS sequence"/>
</dbReference>
<evidence type="ECO:0000313" key="3">
    <source>
        <dbReference type="Proteomes" id="UP001165962"/>
    </source>
</evidence>
<dbReference type="GO" id="GO:0016853">
    <property type="term" value="F:isomerase activity"/>
    <property type="evidence" value="ECO:0007669"/>
    <property type="project" value="UniProtKB-KW"/>
</dbReference>
<keyword evidence="3" id="KW-1185">Reference proteome</keyword>
<gene>
    <name evidence="2" type="ORF">G9U52_08590</name>
</gene>
<dbReference type="PANTHER" id="PTHR12110:SF53">
    <property type="entry name" value="BLR5974 PROTEIN"/>
    <property type="match status" value="1"/>
</dbReference>
<evidence type="ECO:0000259" key="1">
    <source>
        <dbReference type="Pfam" id="PF01261"/>
    </source>
</evidence>
<proteinExistence type="predicted"/>
<dbReference type="RefSeq" id="WP_166148432.1">
    <property type="nucleotide sequence ID" value="NZ_JAAOIW010000003.1"/>
</dbReference>
<dbReference type="Pfam" id="PF01261">
    <property type="entry name" value="AP_endonuc_2"/>
    <property type="match status" value="1"/>
</dbReference>
<name>A0ABX0J778_9BACL</name>
<dbReference type="InterPro" id="IPR013022">
    <property type="entry name" value="Xyl_isomerase-like_TIM-brl"/>
</dbReference>
<dbReference type="Gene3D" id="3.20.20.150">
    <property type="entry name" value="Divalent-metal-dependent TIM barrel enzymes"/>
    <property type="match status" value="1"/>
</dbReference>
<sequence>MSKVKLTCFADEISSELDEQLDILEQEGLKYLELRGVWDKNVLDLNDDELDRIQTLIQKRGFRISSIASPVGKYLITDPFEPQLHDLDKAILVAHYFGTPYIRIFSYRLPENEPVEKHRHEVLHRLKLLTEAASRNHVILILENDSNLYGSTDDRCLEILTHCDSKHMRAAFDSGNYVMNGVQPMNEAYPKISPYLDYVHIKDAIQEPRQFVPAGVGEGCIEELLIELKKSKFDGFLSVEPHLKPYLPEASNPERVITAIRALKVLLEKVDQEWE</sequence>
<dbReference type="SUPFAM" id="SSF51658">
    <property type="entry name" value="Xylose isomerase-like"/>
    <property type="match status" value="1"/>
</dbReference>
<dbReference type="EMBL" id="JAAOIW010000003">
    <property type="protein sequence ID" value="NHN29891.1"/>
    <property type="molecule type" value="Genomic_DNA"/>
</dbReference>
<organism evidence="2 3">
    <name type="scientific">Paenibacillus agricola</name>
    <dbReference type="NCBI Taxonomy" id="2716264"/>
    <lineage>
        <taxon>Bacteria</taxon>
        <taxon>Bacillati</taxon>
        <taxon>Bacillota</taxon>
        <taxon>Bacilli</taxon>
        <taxon>Bacillales</taxon>
        <taxon>Paenibacillaceae</taxon>
        <taxon>Paenibacillus</taxon>
    </lineage>
</organism>
<dbReference type="InterPro" id="IPR050312">
    <property type="entry name" value="IolE/XylAMocC-like"/>
</dbReference>
<protein>
    <submittedName>
        <fullName evidence="2">Sugar phosphate isomerase/epimerase</fullName>
    </submittedName>
</protein>
<dbReference type="InterPro" id="IPR036237">
    <property type="entry name" value="Xyl_isomerase-like_sf"/>
</dbReference>